<evidence type="ECO:0000313" key="2">
    <source>
        <dbReference type="Proteomes" id="UP000694865"/>
    </source>
</evidence>
<dbReference type="RefSeq" id="XP_002734088.1">
    <property type="nucleotide sequence ID" value="XM_002734042.2"/>
</dbReference>
<dbReference type="PRINTS" id="PR00368">
    <property type="entry name" value="FADPNR"/>
</dbReference>
<dbReference type="GeneID" id="100370952"/>
<dbReference type="SUPFAM" id="SSF51905">
    <property type="entry name" value="FAD/NAD(P)-binding domain"/>
    <property type="match status" value="2"/>
</dbReference>
<dbReference type="InterPro" id="IPR050982">
    <property type="entry name" value="Auxin_biosynth/cation_transpt"/>
</dbReference>
<dbReference type="Proteomes" id="UP000694865">
    <property type="component" value="Unplaced"/>
</dbReference>
<keyword evidence="2" id="KW-1185">Reference proteome</keyword>
<dbReference type="PANTHER" id="PTHR43539">
    <property type="entry name" value="FLAVIN-BINDING MONOOXYGENASE-LIKE PROTEIN (AFU_ORTHOLOGUE AFUA_4G09220)"/>
    <property type="match status" value="1"/>
</dbReference>
<keyword evidence="1" id="KW-0560">Oxidoreductase</keyword>
<sequence length="604" mass="69898">MDSKGSTMQPGTFDYVIVGAGPAGLQMGYFMEKNKRSYVILEDKDIPGSFFKKHPVHRTLISLNKRFNPFPEPEFNMRHDWNSLLSDDPELLFTKYSKELFPHADDLVRYMNDYAAKFKLNIHYNTRVEKIKKLENQAKSGDNFALLTWKGEYKCKVLLMATGARSEKIPKHIKGKELMETYSTHDVDPEKYNGKSVFILGNGNSAFEAANNLAGSASLIHIFGDRKLKHAWDTHFVGDLRAVNDTILDMYQLKSLHVYQALDLLSVEKTDKGFVLTCDDIVPHWKERQGHVQFELPPYDHVICCTGFNYIDLSIFDDNCKPETKQDDKFPCVSNIWETNVPNMFYMGTTMQCNDRKAASGFIHGFRYNIRTLSKFLEERYEEVPYPRDFLPIEVDALSDKIMERVSVSDGIYQMNNVLCHVLAIPDFNDNTKGEVKAEFFQEFPKSYVLENLKGRFSKYKHVFLIVLAYGFEYFGDAGKYAMEFVHFPDLPKGDCQAFLHPVITYYKDGEEIDFVRLPESLVLRFDLPTVRNQNPLHGPNRMKNFLNKQLNLMPGKEYYDGFFMESMEERITPFTEKEKMRLPDLSVYKACLPYSIDFKSAAS</sequence>
<accession>A0ABM0GNV1</accession>
<evidence type="ECO:0000313" key="3">
    <source>
        <dbReference type="RefSeq" id="XP_002734088.1"/>
    </source>
</evidence>
<name>A0ABM0GNV1_SACKO</name>
<gene>
    <name evidence="3" type="primary">LOC100370952</name>
</gene>
<evidence type="ECO:0000256" key="1">
    <source>
        <dbReference type="ARBA" id="ARBA00023002"/>
    </source>
</evidence>
<dbReference type="InterPro" id="IPR036188">
    <property type="entry name" value="FAD/NAD-bd_sf"/>
</dbReference>
<dbReference type="Pfam" id="PF13738">
    <property type="entry name" value="Pyr_redox_3"/>
    <property type="match status" value="1"/>
</dbReference>
<protein>
    <submittedName>
        <fullName evidence="3">FAD-dependent oxidoreductase domain-containing protein 2-like</fullName>
    </submittedName>
</protein>
<dbReference type="Gene3D" id="3.50.50.60">
    <property type="entry name" value="FAD/NAD(P)-binding domain"/>
    <property type="match status" value="2"/>
</dbReference>
<proteinExistence type="predicted"/>
<organism evidence="2 3">
    <name type="scientific">Saccoglossus kowalevskii</name>
    <name type="common">Acorn worm</name>
    <dbReference type="NCBI Taxonomy" id="10224"/>
    <lineage>
        <taxon>Eukaryota</taxon>
        <taxon>Metazoa</taxon>
        <taxon>Hemichordata</taxon>
        <taxon>Enteropneusta</taxon>
        <taxon>Harrimaniidae</taxon>
        <taxon>Saccoglossus</taxon>
    </lineage>
</organism>
<reference evidence="3" key="1">
    <citation type="submission" date="2025-08" db="UniProtKB">
        <authorList>
            <consortium name="RefSeq"/>
        </authorList>
    </citation>
    <scope>IDENTIFICATION</scope>
    <source>
        <tissue evidence="3">Testes</tissue>
    </source>
</reference>
<dbReference type="PANTHER" id="PTHR43539:SF23">
    <property type="entry name" value="FAD-DEPENDENT OXIDOREDUCTASE DOMAIN-CONTAINING PROTEIN 2"/>
    <property type="match status" value="1"/>
</dbReference>